<dbReference type="GO" id="GO:0043709">
    <property type="term" value="P:cell adhesion involved in single-species biofilm formation"/>
    <property type="evidence" value="ECO:0007669"/>
    <property type="project" value="TreeGrafter"/>
</dbReference>
<keyword evidence="7" id="KW-1185">Reference proteome</keyword>
<evidence type="ECO:0000259" key="4">
    <source>
        <dbReference type="PROSITE" id="PS50110"/>
    </source>
</evidence>
<dbReference type="Pfam" id="PF00072">
    <property type="entry name" value="Response_reg"/>
    <property type="match status" value="1"/>
</dbReference>
<dbReference type="InterPro" id="IPR029787">
    <property type="entry name" value="Nucleotide_cyclase"/>
</dbReference>
<evidence type="ECO:0000313" key="7">
    <source>
        <dbReference type="Proteomes" id="UP000433309"/>
    </source>
</evidence>
<comment type="catalytic activity">
    <reaction evidence="2">
        <text>2 GTP = 3',3'-c-di-GMP + 2 diphosphate</text>
        <dbReference type="Rhea" id="RHEA:24898"/>
        <dbReference type="ChEBI" id="CHEBI:33019"/>
        <dbReference type="ChEBI" id="CHEBI:37565"/>
        <dbReference type="ChEBI" id="CHEBI:58805"/>
        <dbReference type="EC" id="2.7.7.65"/>
    </reaction>
</comment>
<dbReference type="GO" id="GO:0052621">
    <property type="term" value="F:diguanylate cyclase activity"/>
    <property type="evidence" value="ECO:0007669"/>
    <property type="project" value="UniProtKB-EC"/>
</dbReference>
<dbReference type="PANTHER" id="PTHR45138">
    <property type="entry name" value="REGULATORY COMPONENTS OF SENSORY TRANSDUCTION SYSTEM"/>
    <property type="match status" value="1"/>
</dbReference>
<gene>
    <name evidence="6" type="ORF">GJ699_33165</name>
</gene>
<evidence type="ECO:0000256" key="2">
    <source>
        <dbReference type="ARBA" id="ARBA00034247"/>
    </source>
</evidence>
<dbReference type="SUPFAM" id="SSF55073">
    <property type="entry name" value="Nucleotide cyclase"/>
    <property type="match status" value="1"/>
</dbReference>
<dbReference type="InterPro" id="IPR000160">
    <property type="entry name" value="GGDEF_dom"/>
</dbReference>
<dbReference type="GO" id="GO:0005886">
    <property type="term" value="C:plasma membrane"/>
    <property type="evidence" value="ECO:0007669"/>
    <property type="project" value="TreeGrafter"/>
</dbReference>
<dbReference type="SUPFAM" id="SSF52172">
    <property type="entry name" value="CheY-like"/>
    <property type="match status" value="1"/>
</dbReference>
<dbReference type="InterPro" id="IPR011006">
    <property type="entry name" value="CheY-like_superfamily"/>
</dbReference>
<dbReference type="AlphaFoldDB" id="A0A6I2LAQ1"/>
<dbReference type="SMART" id="SM00267">
    <property type="entry name" value="GGDEF"/>
    <property type="match status" value="1"/>
</dbReference>
<evidence type="ECO:0000256" key="3">
    <source>
        <dbReference type="PROSITE-ProRule" id="PRU00169"/>
    </source>
</evidence>
<dbReference type="Gene3D" id="3.30.70.270">
    <property type="match status" value="1"/>
</dbReference>
<sequence length="285" mass="30953">MAKLLYLLLNDMAEMSVATCGLKGVALAASLQPALILLDTDLPDMDGLAVCKALKCDPMLESIPVLFLTDDCNTQTESAALEAGAVDYLTKPLHAPIVRARIGTRLTLCRQNLKLQEVANVDSLTGLYNRCYFDAALKVEFARAKRHGGQLSVAIIDIDNFKIYNARLGHQQGDVCLRLVAQALERSMRRPGEILARYGGEQFALVTPGVGLVDALAMGEWIRQRICELAIPHPQSVSGGNVTVSIGLASWKNDDVDDTVLVSIANAALYTAKRSGRNRCETLER</sequence>
<dbReference type="CDD" id="cd01949">
    <property type="entry name" value="GGDEF"/>
    <property type="match status" value="1"/>
</dbReference>
<comment type="caution">
    <text evidence="6">The sequence shown here is derived from an EMBL/GenBank/DDBJ whole genome shotgun (WGS) entry which is preliminary data.</text>
</comment>
<dbReference type="NCBIfam" id="TIGR00254">
    <property type="entry name" value="GGDEF"/>
    <property type="match status" value="1"/>
</dbReference>
<evidence type="ECO:0000259" key="5">
    <source>
        <dbReference type="PROSITE" id="PS50887"/>
    </source>
</evidence>
<protein>
    <recommendedName>
        <fullName evidence="1">diguanylate cyclase</fullName>
        <ecNumber evidence="1">2.7.7.65</ecNumber>
    </recommendedName>
</protein>
<dbReference type="Gene3D" id="3.40.50.2300">
    <property type="match status" value="1"/>
</dbReference>
<dbReference type="PROSITE" id="PS50110">
    <property type="entry name" value="RESPONSE_REGULATORY"/>
    <property type="match status" value="1"/>
</dbReference>
<dbReference type="InterPro" id="IPR050469">
    <property type="entry name" value="Diguanylate_Cyclase"/>
</dbReference>
<dbReference type="InterPro" id="IPR043128">
    <property type="entry name" value="Rev_trsase/Diguanyl_cyclase"/>
</dbReference>
<dbReference type="FunFam" id="3.30.70.270:FF:000001">
    <property type="entry name" value="Diguanylate cyclase domain protein"/>
    <property type="match status" value="1"/>
</dbReference>
<dbReference type="GO" id="GO:0000160">
    <property type="term" value="P:phosphorelay signal transduction system"/>
    <property type="evidence" value="ECO:0007669"/>
    <property type="project" value="InterPro"/>
</dbReference>
<name>A0A6I2LAQ1_9BURK</name>
<feature type="modified residue" description="4-aspartylphosphate" evidence="3">
    <location>
        <position position="39"/>
    </location>
</feature>
<proteinExistence type="predicted"/>
<dbReference type="Proteomes" id="UP000433309">
    <property type="component" value="Unassembled WGS sequence"/>
</dbReference>
<feature type="domain" description="GGDEF" evidence="5">
    <location>
        <begin position="149"/>
        <end position="285"/>
    </location>
</feature>
<evidence type="ECO:0000256" key="1">
    <source>
        <dbReference type="ARBA" id="ARBA00012528"/>
    </source>
</evidence>
<dbReference type="SMART" id="SM00448">
    <property type="entry name" value="REC"/>
    <property type="match status" value="1"/>
</dbReference>
<dbReference type="InterPro" id="IPR001789">
    <property type="entry name" value="Sig_transdc_resp-reg_receiver"/>
</dbReference>
<organism evidence="6 7">
    <name type="scientific">Duganella guangzhouensis</name>
    <dbReference type="NCBI Taxonomy" id="2666084"/>
    <lineage>
        <taxon>Bacteria</taxon>
        <taxon>Pseudomonadati</taxon>
        <taxon>Pseudomonadota</taxon>
        <taxon>Betaproteobacteria</taxon>
        <taxon>Burkholderiales</taxon>
        <taxon>Oxalobacteraceae</taxon>
        <taxon>Telluria group</taxon>
        <taxon>Duganella</taxon>
    </lineage>
</organism>
<dbReference type="PROSITE" id="PS50887">
    <property type="entry name" value="GGDEF"/>
    <property type="match status" value="1"/>
</dbReference>
<dbReference type="PANTHER" id="PTHR45138:SF9">
    <property type="entry name" value="DIGUANYLATE CYCLASE DGCM-RELATED"/>
    <property type="match status" value="1"/>
</dbReference>
<keyword evidence="3" id="KW-0597">Phosphoprotein</keyword>
<accession>A0A6I2LAQ1</accession>
<dbReference type="GO" id="GO:1902201">
    <property type="term" value="P:negative regulation of bacterial-type flagellum-dependent cell motility"/>
    <property type="evidence" value="ECO:0007669"/>
    <property type="project" value="TreeGrafter"/>
</dbReference>
<feature type="domain" description="Response regulatory" evidence="4">
    <location>
        <begin position="1"/>
        <end position="106"/>
    </location>
</feature>
<dbReference type="Pfam" id="PF00990">
    <property type="entry name" value="GGDEF"/>
    <property type="match status" value="1"/>
</dbReference>
<dbReference type="EC" id="2.7.7.65" evidence="1"/>
<reference evidence="6 7" key="1">
    <citation type="submission" date="2019-11" db="EMBL/GenBank/DDBJ databases">
        <title>Novel species isolated from a subtropical stream in China.</title>
        <authorList>
            <person name="Lu H."/>
        </authorList>
    </citation>
    <scope>NUCLEOTIDE SEQUENCE [LARGE SCALE GENOMIC DNA]</scope>
    <source>
        <strain evidence="6 7">FT80W</strain>
    </source>
</reference>
<dbReference type="EMBL" id="WKJK01000039">
    <property type="protein sequence ID" value="MRW94822.1"/>
    <property type="molecule type" value="Genomic_DNA"/>
</dbReference>
<evidence type="ECO:0000313" key="6">
    <source>
        <dbReference type="EMBL" id="MRW94822.1"/>
    </source>
</evidence>